<accession>A0A1I6S2X6</accession>
<dbReference type="RefSeq" id="WP_089853554.1">
    <property type="nucleotide sequence ID" value="NZ_BJWJ01000020.1"/>
</dbReference>
<evidence type="ECO:0008006" key="5">
    <source>
        <dbReference type="Google" id="ProtNLM"/>
    </source>
</evidence>
<evidence type="ECO:0000313" key="2">
    <source>
        <dbReference type="EMBL" id="SFS71230.1"/>
    </source>
</evidence>
<evidence type="ECO:0000313" key="3">
    <source>
        <dbReference type="Proteomes" id="UP000199139"/>
    </source>
</evidence>
<gene>
    <name evidence="1" type="ORF">HMI01_19420</name>
    <name evidence="2" type="ORF">SAMN05421668_107102</name>
</gene>
<evidence type="ECO:0000313" key="1">
    <source>
        <dbReference type="EMBL" id="GEM04954.1"/>
    </source>
</evidence>
<dbReference type="EMBL" id="FPAI01000007">
    <property type="protein sequence ID" value="SFS71230.1"/>
    <property type="molecule type" value="Genomic_DNA"/>
</dbReference>
<reference evidence="2 3" key="1">
    <citation type="submission" date="2016-10" db="EMBL/GenBank/DDBJ databases">
        <authorList>
            <person name="de Groot N.N."/>
        </authorList>
    </citation>
    <scope>NUCLEOTIDE SEQUENCE [LARGE SCALE GENOMIC DNA]</scope>
    <source>
        <strain evidence="2 3">DSM 17074</strain>
    </source>
</reference>
<dbReference type="AlphaFoldDB" id="A0A1I6S2X6"/>
<keyword evidence="4" id="KW-1185">Reference proteome</keyword>
<dbReference type="EMBL" id="BJWJ01000020">
    <property type="protein sequence ID" value="GEM04954.1"/>
    <property type="molecule type" value="Genomic_DNA"/>
</dbReference>
<protein>
    <recommendedName>
        <fullName evidence="5">YolD-like protein</fullName>
    </recommendedName>
</protein>
<dbReference type="Proteomes" id="UP000199139">
    <property type="component" value="Unassembled WGS sequence"/>
</dbReference>
<sequence length="112" mass="12858">MKKKRVSLNQLETLDQYIKASHQESVVEEVALRPLKDHVELENERVIQELATLVKPTRLNLKHEVKLKLFNGEEMIGVPVSLDEKSLLFDSLRKQVTVPLSDIESCRILGIK</sequence>
<reference evidence="1 4" key="2">
    <citation type="submission" date="2019-07" db="EMBL/GenBank/DDBJ databases">
        <title>Whole genome shotgun sequence of Halolactibacillus miurensis NBRC 100873.</title>
        <authorList>
            <person name="Hosoyama A."/>
            <person name="Uohara A."/>
            <person name="Ohji S."/>
            <person name="Ichikawa N."/>
        </authorList>
    </citation>
    <scope>NUCLEOTIDE SEQUENCE [LARGE SCALE GENOMIC DNA]</scope>
    <source>
        <strain evidence="1 4">NBRC 100873</strain>
    </source>
</reference>
<dbReference type="Proteomes" id="UP000321773">
    <property type="component" value="Unassembled WGS sequence"/>
</dbReference>
<name>A0A1I6S2X6_9BACI</name>
<proteinExistence type="predicted"/>
<organism evidence="2 3">
    <name type="scientific">Halolactibacillus miurensis</name>
    <dbReference type="NCBI Taxonomy" id="306541"/>
    <lineage>
        <taxon>Bacteria</taxon>
        <taxon>Bacillati</taxon>
        <taxon>Bacillota</taxon>
        <taxon>Bacilli</taxon>
        <taxon>Bacillales</taxon>
        <taxon>Bacillaceae</taxon>
        <taxon>Halolactibacillus</taxon>
    </lineage>
</organism>
<evidence type="ECO:0000313" key="4">
    <source>
        <dbReference type="Proteomes" id="UP000321773"/>
    </source>
</evidence>